<dbReference type="GO" id="GO:0005829">
    <property type="term" value="C:cytosol"/>
    <property type="evidence" value="ECO:0007669"/>
    <property type="project" value="TreeGrafter"/>
</dbReference>
<evidence type="ECO:0000313" key="4">
    <source>
        <dbReference type="Proteomes" id="UP000472273"/>
    </source>
</evidence>
<dbReference type="GO" id="GO:0005085">
    <property type="term" value="F:guanyl-nucleotide exchange factor activity"/>
    <property type="evidence" value="ECO:0007669"/>
    <property type="project" value="UniProtKB-KW"/>
</dbReference>
<dbReference type="InterPro" id="IPR043153">
    <property type="entry name" value="DENN_C"/>
</dbReference>
<name>A0A670YAQ2_PSETE</name>
<dbReference type="SMART" id="SM00799">
    <property type="entry name" value="DENN"/>
    <property type="match status" value="1"/>
</dbReference>
<dbReference type="PROSITE" id="PS50211">
    <property type="entry name" value="DENN"/>
    <property type="match status" value="1"/>
</dbReference>
<dbReference type="Gene3D" id="3.30.450.200">
    <property type="match status" value="1"/>
</dbReference>
<dbReference type="Proteomes" id="UP000472273">
    <property type="component" value="Unplaced"/>
</dbReference>
<evidence type="ECO:0000256" key="1">
    <source>
        <dbReference type="ARBA" id="ARBA00022658"/>
    </source>
</evidence>
<proteinExistence type="predicted"/>
<keyword evidence="4" id="KW-1185">Reference proteome</keyword>
<dbReference type="OMA" id="SQLPWFE"/>
<dbReference type="FunFam" id="3.30.450.200:FF:000003">
    <property type="entry name" value="DENN domain containing 1A"/>
    <property type="match status" value="1"/>
</dbReference>
<dbReference type="GO" id="GO:0032456">
    <property type="term" value="P:endocytic recycling"/>
    <property type="evidence" value="ECO:0007669"/>
    <property type="project" value="TreeGrafter"/>
</dbReference>
<dbReference type="GeneTree" id="ENSGT00940000155446"/>
<accession>A0A670YAQ2</accession>
<dbReference type="GO" id="GO:0016607">
    <property type="term" value="C:nuclear speck"/>
    <property type="evidence" value="ECO:0007669"/>
    <property type="project" value="TreeGrafter"/>
</dbReference>
<dbReference type="Pfam" id="PF02141">
    <property type="entry name" value="DENN"/>
    <property type="match status" value="1"/>
</dbReference>
<protein>
    <recommendedName>
        <fullName evidence="2">UDENN domain-containing protein</fullName>
    </recommendedName>
</protein>
<dbReference type="Ensembl" id="ENSPTXT00000008394.1">
    <property type="protein sequence ID" value="ENSPTXP00000008108.1"/>
    <property type="gene ID" value="ENSPTXG00000005891.1"/>
</dbReference>
<evidence type="ECO:0000259" key="2">
    <source>
        <dbReference type="PROSITE" id="PS50211"/>
    </source>
</evidence>
<dbReference type="InterPro" id="IPR037516">
    <property type="entry name" value="Tripartite_DENN"/>
</dbReference>
<dbReference type="GO" id="GO:1901981">
    <property type="term" value="F:phosphatidylinositol phosphate binding"/>
    <property type="evidence" value="ECO:0007669"/>
    <property type="project" value="TreeGrafter"/>
</dbReference>
<feature type="domain" description="UDENN" evidence="2">
    <location>
        <begin position="1"/>
        <end position="175"/>
    </location>
</feature>
<organism evidence="3 4">
    <name type="scientific">Pseudonaja textilis</name>
    <name type="common">Eastern brown snake</name>
    <dbReference type="NCBI Taxonomy" id="8673"/>
    <lineage>
        <taxon>Eukaryota</taxon>
        <taxon>Metazoa</taxon>
        <taxon>Chordata</taxon>
        <taxon>Craniata</taxon>
        <taxon>Vertebrata</taxon>
        <taxon>Euteleostomi</taxon>
        <taxon>Lepidosauria</taxon>
        <taxon>Squamata</taxon>
        <taxon>Bifurcata</taxon>
        <taxon>Unidentata</taxon>
        <taxon>Episquamata</taxon>
        <taxon>Toxicofera</taxon>
        <taxon>Serpentes</taxon>
        <taxon>Colubroidea</taxon>
        <taxon>Elapidae</taxon>
        <taxon>Hydrophiinae</taxon>
        <taxon>Pseudonaja</taxon>
    </lineage>
</organism>
<dbReference type="InterPro" id="IPR001194">
    <property type="entry name" value="cDENN_dom"/>
</dbReference>
<dbReference type="InterPro" id="IPR040032">
    <property type="entry name" value="DENND1A/B/C"/>
</dbReference>
<dbReference type="PANTHER" id="PTHR13196">
    <property type="entry name" value="DENN DOMAIN-CONTAINING"/>
    <property type="match status" value="1"/>
</dbReference>
<keyword evidence="1" id="KW-0344">Guanine-nucleotide releasing factor</keyword>
<dbReference type="PANTHER" id="PTHR13196:SF24">
    <property type="entry name" value="DENN DOMAIN-CONTAINING PROTEIN 1B"/>
    <property type="match status" value="1"/>
</dbReference>
<dbReference type="Gene3D" id="3.40.50.11500">
    <property type="match status" value="1"/>
</dbReference>
<reference evidence="3" key="1">
    <citation type="submission" date="2025-08" db="UniProtKB">
        <authorList>
            <consortium name="Ensembl"/>
        </authorList>
    </citation>
    <scope>IDENTIFICATION</scope>
</reference>
<reference evidence="3" key="2">
    <citation type="submission" date="2025-09" db="UniProtKB">
        <authorList>
            <consortium name="Ensembl"/>
        </authorList>
    </citation>
    <scope>IDENTIFICATION</scope>
</reference>
<dbReference type="GO" id="GO:0006897">
    <property type="term" value="P:endocytosis"/>
    <property type="evidence" value="ECO:0007669"/>
    <property type="project" value="TreeGrafter"/>
</dbReference>
<dbReference type="AlphaFoldDB" id="A0A670YAQ2"/>
<sequence>MSKEVPPNTVFPPRVTQVGQHFTFVLTDIESKQRFGFCRLTSGGKVCLCILSYLPWFEMYYKLLNTLAEYLAKEQVILLLLNRNDFHSYFITPDLTGLPTIPESRNLTEYFVAVDVNNMLQLYASMLHERRIIITSSKLSTLTACIHGSAALLYPMYWQHIYIPVLPPHLLDYCW</sequence>
<evidence type="ECO:0000313" key="3">
    <source>
        <dbReference type="Ensembl" id="ENSPTXP00000008108.1"/>
    </source>
</evidence>